<evidence type="ECO:0000313" key="1">
    <source>
        <dbReference type="EMBL" id="SHN25985.1"/>
    </source>
</evidence>
<accession>A0A1M7Q693</accession>
<keyword evidence="2" id="KW-1185">Reference proteome</keyword>
<dbReference type="OrthoDB" id="9763697at2"/>
<gene>
    <name evidence="1" type="ORF">SAMN05216499_12970</name>
</gene>
<dbReference type="Proteomes" id="UP000184111">
    <property type="component" value="Unassembled WGS sequence"/>
</dbReference>
<dbReference type="EMBL" id="FRBI01000029">
    <property type="protein sequence ID" value="SHN25985.1"/>
    <property type="molecule type" value="Genomic_DNA"/>
</dbReference>
<proteinExistence type="predicted"/>
<name>A0A1M7Q693_9ACTN</name>
<dbReference type="AlphaFoldDB" id="A0A1M7Q693"/>
<organism evidence="1 2">
    <name type="scientific">Actinacidiphila paucisporea</name>
    <dbReference type="NCBI Taxonomy" id="310782"/>
    <lineage>
        <taxon>Bacteria</taxon>
        <taxon>Bacillati</taxon>
        <taxon>Actinomycetota</taxon>
        <taxon>Actinomycetes</taxon>
        <taxon>Kitasatosporales</taxon>
        <taxon>Streptomycetaceae</taxon>
        <taxon>Actinacidiphila</taxon>
    </lineage>
</organism>
<protein>
    <submittedName>
        <fullName evidence="1">Uncharacterized protein</fullName>
    </submittedName>
</protein>
<evidence type="ECO:0000313" key="2">
    <source>
        <dbReference type="Proteomes" id="UP000184111"/>
    </source>
</evidence>
<sequence length="101" mass="11044">MADQLWSCGIADELWTCSQALLDADRHLPDAVVGLLRRSALEHDWPPECAAPVLTRLRGPVLNPGELWADAVLTDLPSLDEPWPDFIDHALLAPVARPTGT</sequence>
<reference evidence="1 2" key="1">
    <citation type="submission" date="2016-11" db="EMBL/GenBank/DDBJ databases">
        <authorList>
            <person name="Jaros S."/>
            <person name="Januszkiewicz K."/>
            <person name="Wedrychowicz H."/>
        </authorList>
    </citation>
    <scope>NUCLEOTIDE SEQUENCE [LARGE SCALE GENOMIC DNA]</scope>
    <source>
        <strain evidence="1 2">CGMCC 4.2025</strain>
    </source>
</reference>
<dbReference type="RefSeq" id="WP_073502247.1">
    <property type="nucleotide sequence ID" value="NZ_FRBI01000029.1"/>
</dbReference>